<proteinExistence type="predicted"/>
<name>A0ABT3HJ42_9FLAO</name>
<protein>
    <submittedName>
        <fullName evidence="1">Uncharacterized protein</fullName>
    </submittedName>
</protein>
<evidence type="ECO:0000313" key="2">
    <source>
        <dbReference type="Proteomes" id="UP001163719"/>
    </source>
</evidence>
<comment type="caution">
    <text evidence="1">The sequence shown here is derived from an EMBL/GenBank/DDBJ whole genome shotgun (WGS) entry which is preliminary data.</text>
</comment>
<dbReference type="EMBL" id="JAPDHV010000001">
    <property type="protein sequence ID" value="MCW3159796.1"/>
    <property type="molecule type" value="Genomic_DNA"/>
</dbReference>
<organism evidence="1 2">
    <name type="scientific">Chryseobacterium oryctis</name>
    <dbReference type="NCBI Taxonomy" id="2952618"/>
    <lineage>
        <taxon>Bacteria</taxon>
        <taxon>Pseudomonadati</taxon>
        <taxon>Bacteroidota</taxon>
        <taxon>Flavobacteriia</taxon>
        <taxon>Flavobacteriales</taxon>
        <taxon>Weeksellaceae</taxon>
        <taxon>Chryseobacterium group</taxon>
        <taxon>Chryseobacterium</taxon>
    </lineage>
</organism>
<sequence>MTRNLNRRFEKKHSDIVSYIFYREFYKQKKYDIKRNFTPSEIVNFIQNLDCKSYAEANNISTEYYYVQNNEYPILKFEENYFQHYTRKISWKDLFWKYSFIMNDEVYEFLTTNYTNNNKEIEEEIITDKISAKSFHIFLLFILYDLKYGQKLSLSRGYYTKKKCFKFLGIKIWD</sequence>
<evidence type="ECO:0000313" key="1">
    <source>
        <dbReference type="EMBL" id="MCW3159796.1"/>
    </source>
</evidence>
<reference evidence="1" key="1">
    <citation type="submission" date="2022-10" db="EMBL/GenBank/DDBJ databases">
        <title>Chryseobacterium babae sp. nov. isolated from the gut of the beetle Oryctes rhinoceros, and Chryseobacterium kimseyorum sp. nov., isolated from a stick insect rearing cage.</title>
        <authorList>
            <person name="Shelomi M."/>
            <person name="Han C.-J."/>
            <person name="Chen W.-M."/>
            <person name="Chen H.-K."/>
            <person name="Liaw S.-J."/>
            <person name="Muhle E."/>
            <person name="Clermont D."/>
        </authorList>
    </citation>
    <scope>NUCLEOTIDE SEQUENCE</scope>
    <source>
        <strain evidence="1">WLa1L2M3</strain>
    </source>
</reference>
<gene>
    <name evidence="1" type="ORF">OH806_00705</name>
</gene>
<keyword evidence="2" id="KW-1185">Reference proteome</keyword>
<dbReference type="RefSeq" id="WP_264741772.1">
    <property type="nucleotide sequence ID" value="NZ_JAPDHV010000001.1"/>
</dbReference>
<accession>A0ABT3HJ42</accession>
<dbReference type="Proteomes" id="UP001163719">
    <property type="component" value="Unassembled WGS sequence"/>
</dbReference>